<reference evidence="1 2" key="1">
    <citation type="submission" date="2019-05" db="EMBL/GenBank/DDBJ databases">
        <title>Another draft genome of Portunus trituberculatus and its Hox gene families provides insights of decapod evolution.</title>
        <authorList>
            <person name="Jeong J.-H."/>
            <person name="Song I."/>
            <person name="Kim S."/>
            <person name="Choi T."/>
            <person name="Kim D."/>
            <person name="Ryu S."/>
            <person name="Kim W."/>
        </authorList>
    </citation>
    <scope>NUCLEOTIDE SEQUENCE [LARGE SCALE GENOMIC DNA]</scope>
    <source>
        <tissue evidence="1">Muscle</tissue>
    </source>
</reference>
<keyword evidence="2" id="KW-1185">Reference proteome</keyword>
<dbReference type="AlphaFoldDB" id="A0A5B7JUS2"/>
<dbReference type="EMBL" id="VSRR010113071">
    <property type="protein sequence ID" value="MPC98213.1"/>
    <property type="molecule type" value="Genomic_DNA"/>
</dbReference>
<name>A0A5B7JUS2_PORTR</name>
<comment type="caution">
    <text evidence="1">The sequence shown here is derived from an EMBL/GenBank/DDBJ whole genome shotgun (WGS) entry which is preliminary data.</text>
</comment>
<evidence type="ECO:0000313" key="1">
    <source>
        <dbReference type="EMBL" id="MPC98213.1"/>
    </source>
</evidence>
<evidence type="ECO:0000313" key="2">
    <source>
        <dbReference type="Proteomes" id="UP000324222"/>
    </source>
</evidence>
<gene>
    <name evidence="1" type="ORF">E2C01_093570</name>
</gene>
<protein>
    <submittedName>
        <fullName evidence="1">Uncharacterized protein</fullName>
    </submittedName>
</protein>
<organism evidence="1 2">
    <name type="scientific">Portunus trituberculatus</name>
    <name type="common">Swimming crab</name>
    <name type="synonym">Neptunus trituberculatus</name>
    <dbReference type="NCBI Taxonomy" id="210409"/>
    <lineage>
        <taxon>Eukaryota</taxon>
        <taxon>Metazoa</taxon>
        <taxon>Ecdysozoa</taxon>
        <taxon>Arthropoda</taxon>
        <taxon>Crustacea</taxon>
        <taxon>Multicrustacea</taxon>
        <taxon>Malacostraca</taxon>
        <taxon>Eumalacostraca</taxon>
        <taxon>Eucarida</taxon>
        <taxon>Decapoda</taxon>
        <taxon>Pleocyemata</taxon>
        <taxon>Brachyura</taxon>
        <taxon>Eubrachyura</taxon>
        <taxon>Portunoidea</taxon>
        <taxon>Portunidae</taxon>
        <taxon>Portuninae</taxon>
        <taxon>Portunus</taxon>
    </lineage>
</organism>
<proteinExistence type="predicted"/>
<dbReference type="Proteomes" id="UP000324222">
    <property type="component" value="Unassembled WGS sequence"/>
</dbReference>
<accession>A0A5B7JUS2</accession>
<sequence>METWQPKNKDNLCSQCYHAMVTRQAPPHRCYLAPRIPDEKGRRRVLNEIHMHIRTSNCVPLGRSWRAEGHESCGVRCRWVLATPGATFFKAERASGSRSAATVEVVGGIARYR</sequence>